<organism evidence="3 4">
    <name type="scientific">Terrabacter carboxydivorans</name>
    <dbReference type="NCBI Taxonomy" id="619730"/>
    <lineage>
        <taxon>Bacteria</taxon>
        <taxon>Bacillati</taxon>
        <taxon>Actinomycetota</taxon>
        <taxon>Actinomycetes</taxon>
        <taxon>Micrococcales</taxon>
        <taxon>Intrasporangiaceae</taxon>
        <taxon>Terrabacter</taxon>
    </lineage>
</organism>
<proteinExistence type="predicted"/>
<dbReference type="Proteomes" id="UP001500730">
    <property type="component" value="Unassembled WGS sequence"/>
</dbReference>
<comment type="caution">
    <text evidence="3">The sequence shown here is derived from an EMBL/GenBank/DDBJ whole genome shotgun (WGS) entry which is preliminary data.</text>
</comment>
<evidence type="ECO:0000256" key="1">
    <source>
        <dbReference type="SAM" id="MobiDB-lite"/>
    </source>
</evidence>
<keyword evidence="2" id="KW-0472">Membrane</keyword>
<keyword evidence="4" id="KW-1185">Reference proteome</keyword>
<feature type="transmembrane region" description="Helical" evidence="2">
    <location>
        <begin position="36"/>
        <end position="51"/>
    </location>
</feature>
<evidence type="ECO:0008006" key="5">
    <source>
        <dbReference type="Google" id="ProtNLM"/>
    </source>
</evidence>
<keyword evidence="2" id="KW-0812">Transmembrane</keyword>
<evidence type="ECO:0000256" key="2">
    <source>
        <dbReference type="SAM" id="Phobius"/>
    </source>
</evidence>
<dbReference type="Pfam" id="PF10066">
    <property type="entry name" value="DUF2304"/>
    <property type="match status" value="1"/>
</dbReference>
<gene>
    <name evidence="3" type="ORF">GCM10009858_27540</name>
</gene>
<accession>A0ABP5YYG3</accession>
<feature type="transmembrane region" description="Helical" evidence="2">
    <location>
        <begin position="6"/>
        <end position="24"/>
    </location>
</feature>
<protein>
    <recommendedName>
        <fullName evidence="5">DUF2304 domain-containing protein</fullName>
    </recommendedName>
</protein>
<feature type="transmembrane region" description="Helical" evidence="2">
    <location>
        <begin position="71"/>
        <end position="88"/>
    </location>
</feature>
<dbReference type="RefSeq" id="WP_344255496.1">
    <property type="nucleotide sequence ID" value="NZ_BAAARE010000011.1"/>
</dbReference>
<evidence type="ECO:0000313" key="4">
    <source>
        <dbReference type="Proteomes" id="UP001500730"/>
    </source>
</evidence>
<sequence>MSRQSVIQILLIAAVLVIAWRLLIGSGQRTQALRRLGLLLLLALVIYSIIDPSKTWTNLAKALGIGRGADLILYGLVVAFLGFVVTTYKRFRAMETRYTRLARRIALDEARPVPRHGGSTGTPDTLTGDVPPSPSVKAADAD</sequence>
<keyword evidence="2" id="KW-1133">Transmembrane helix</keyword>
<name>A0ABP5YYG3_9MICO</name>
<feature type="region of interest" description="Disordered" evidence="1">
    <location>
        <begin position="112"/>
        <end position="142"/>
    </location>
</feature>
<reference evidence="4" key="1">
    <citation type="journal article" date="2019" name="Int. J. Syst. Evol. Microbiol.">
        <title>The Global Catalogue of Microorganisms (GCM) 10K type strain sequencing project: providing services to taxonomists for standard genome sequencing and annotation.</title>
        <authorList>
            <consortium name="The Broad Institute Genomics Platform"/>
            <consortium name="The Broad Institute Genome Sequencing Center for Infectious Disease"/>
            <person name="Wu L."/>
            <person name="Ma J."/>
        </authorList>
    </citation>
    <scope>NUCLEOTIDE SEQUENCE [LARGE SCALE GENOMIC DNA]</scope>
    <source>
        <strain evidence="4">JCM 16259</strain>
    </source>
</reference>
<evidence type="ECO:0000313" key="3">
    <source>
        <dbReference type="EMBL" id="GAA2488018.1"/>
    </source>
</evidence>
<dbReference type="InterPro" id="IPR019277">
    <property type="entry name" value="DUF2304"/>
</dbReference>
<dbReference type="EMBL" id="BAAARE010000011">
    <property type="protein sequence ID" value="GAA2488018.1"/>
    <property type="molecule type" value="Genomic_DNA"/>
</dbReference>